<name>A0ABN1N2C5_9BACT</name>
<proteinExistence type="predicted"/>
<reference evidence="3 4" key="1">
    <citation type="journal article" date="2019" name="Int. J. Syst. Evol. Microbiol.">
        <title>The Global Catalogue of Microorganisms (GCM) 10K type strain sequencing project: providing services to taxonomists for standard genome sequencing and annotation.</title>
        <authorList>
            <consortium name="The Broad Institute Genomics Platform"/>
            <consortium name="The Broad Institute Genome Sequencing Center for Infectious Disease"/>
            <person name="Wu L."/>
            <person name="Ma J."/>
        </authorList>
    </citation>
    <scope>NUCLEOTIDE SEQUENCE [LARGE SCALE GENOMIC DNA]</scope>
    <source>
        <strain evidence="3 4">JCM 16112</strain>
    </source>
</reference>
<dbReference type="EMBL" id="BAAAFI010000033">
    <property type="protein sequence ID" value="GAA0879775.1"/>
    <property type="molecule type" value="Genomic_DNA"/>
</dbReference>
<dbReference type="InterPro" id="IPR025507">
    <property type="entry name" value="DUF4394"/>
</dbReference>
<dbReference type="Pfam" id="PF14339">
    <property type="entry name" value="DUF4394"/>
    <property type="match status" value="2"/>
</dbReference>
<organism evidence="3 4">
    <name type="scientific">Algoriphagus jejuensis</name>
    <dbReference type="NCBI Taxonomy" id="419934"/>
    <lineage>
        <taxon>Bacteria</taxon>
        <taxon>Pseudomonadati</taxon>
        <taxon>Bacteroidota</taxon>
        <taxon>Cytophagia</taxon>
        <taxon>Cytophagales</taxon>
        <taxon>Cyclobacteriaceae</taxon>
        <taxon>Algoriphagus</taxon>
    </lineage>
</organism>
<feature type="domain" description="DUF4394" evidence="2">
    <location>
        <begin position="51"/>
        <end position="270"/>
    </location>
</feature>
<gene>
    <name evidence="3" type="ORF">GCM10009119_27440</name>
</gene>
<evidence type="ECO:0000256" key="1">
    <source>
        <dbReference type="SAM" id="SignalP"/>
    </source>
</evidence>
<accession>A0ABN1N2C5</accession>
<protein>
    <recommendedName>
        <fullName evidence="2">DUF4394 domain-containing protein</fullName>
    </recommendedName>
</protein>
<evidence type="ECO:0000313" key="4">
    <source>
        <dbReference type="Proteomes" id="UP001500469"/>
    </source>
</evidence>
<evidence type="ECO:0000259" key="2">
    <source>
        <dbReference type="Pfam" id="PF14339"/>
    </source>
</evidence>
<comment type="caution">
    <text evidence="3">The sequence shown here is derived from an EMBL/GenBank/DDBJ whole genome shotgun (WGS) entry which is preliminary data.</text>
</comment>
<keyword evidence="4" id="KW-1185">Reference proteome</keyword>
<feature type="signal peptide" evidence="1">
    <location>
        <begin position="1"/>
        <end position="22"/>
    </location>
</feature>
<evidence type="ECO:0000313" key="3">
    <source>
        <dbReference type="EMBL" id="GAA0879775.1"/>
    </source>
</evidence>
<dbReference type="SUPFAM" id="SSF69322">
    <property type="entry name" value="Tricorn protease domain 2"/>
    <property type="match status" value="1"/>
</dbReference>
<feature type="domain" description="DUF4394" evidence="2">
    <location>
        <begin position="287"/>
        <end position="493"/>
    </location>
</feature>
<dbReference type="RefSeq" id="WP_343852534.1">
    <property type="nucleotide sequence ID" value="NZ_BAAAFI010000033.1"/>
</dbReference>
<dbReference type="Proteomes" id="UP001500469">
    <property type="component" value="Unassembled WGS sequence"/>
</dbReference>
<sequence length="505" mass="52877">MKNLNFYPIALALALTATTMIACKDEDNMPVIETPGMTPEASFTALAEGNQLIYFEDGNLAAPASMVSITGVGSGESIISIDYRPATGQLYGLSSGSRLYIINENSGVATPLGMAPFTPAIEGTMASLDFNPTVDRIRLVSETGQNLRLHPETGLVVVIDGSINGGMNPKIGAVAYNNSVSGATATILFDIDIATDKLYQQVPPNDGGLVEVGDLGVDFQNLTDMDILADNSLAMAVNRVDTETRLYTIDLSSGSASWVGVFTQPVISLAFKTDPIAYAADAQGMFYRFNPMDPKPTMVEFKGLNMGEKIVGLDFRPVNGQLLAISSMSQLYSVNPSNGTLTAIGTPLMPMMEGDVAGFDFNPTVDRIRLVTNTGQNLRLHPDLGTVVATDGRLNPGVPMVSAAAYANNIAGATTTTLFVIDHATGIFFKQIPPNDGVLVPVGSLGVTVNSQNGFDIGGNSGGAYAVFTVGSNSGVYSIDLMTGGATKVSDLSFSPVAMALGLGF</sequence>
<keyword evidence="1" id="KW-0732">Signal</keyword>
<feature type="chain" id="PRO_5046491822" description="DUF4394 domain-containing protein" evidence="1">
    <location>
        <begin position="23"/>
        <end position="505"/>
    </location>
</feature>
<dbReference type="PROSITE" id="PS51257">
    <property type="entry name" value="PROKAR_LIPOPROTEIN"/>
    <property type="match status" value="1"/>
</dbReference>